<keyword evidence="10 14" id="KW-0573">Peptidoglycan synthesis</keyword>
<evidence type="ECO:0000256" key="13">
    <source>
        <dbReference type="ARBA" id="ARBA00047833"/>
    </source>
</evidence>
<comment type="catalytic activity">
    <reaction evidence="13 14">
        <text>UDP-N-acetyl-alpha-D-muramate + L-alanine + ATP = UDP-N-acetyl-alpha-D-muramoyl-L-alanine + ADP + phosphate + H(+)</text>
        <dbReference type="Rhea" id="RHEA:23372"/>
        <dbReference type="ChEBI" id="CHEBI:15378"/>
        <dbReference type="ChEBI" id="CHEBI:30616"/>
        <dbReference type="ChEBI" id="CHEBI:43474"/>
        <dbReference type="ChEBI" id="CHEBI:57972"/>
        <dbReference type="ChEBI" id="CHEBI:70757"/>
        <dbReference type="ChEBI" id="CHEBI:83898"/>
        <dbReference type="ChEBI" id="CHEBI:456216"/>
        <dbReference type="EC" id="6.3.2.8"/>
    </reaction>
</comment>
<dbReference type="STRING" id="398512.Bccel_2597"/>
<dbReference type="Pfam" id="PF08245">
    <property type="entry name" value="Mur_ligase_M"/>
    <property type="match status" value="1"/>
</dbReference>
<gene>
    <name evidence="14" type="primary">murC</name>
    <name evidence="18" type="ORF">Bccel_2597</name>
</gene>
<dbReference type="SUPFAM" id="SSF53623">
    <property type="entry name" value="MurD-like peptide ligases, catalytic domain"/>
    <property type="match status" value="1"/>
</dbReference>
<dbReference type="UniPathway" id="UPA00219"/>
<name>A0A0L6JND8_9FIRM</name>
<keyword evidence="5 14" id="KW-0436">Ligase</keyword>
<reference evidence="19" key="1">
    <citation type="submission" date="2015-07" db="EMBL/GenBank/DDBJ databases">
        <title>Near-Complete Genome Sequence of the Cellulolytic Bacterium Bacteroides (Pseudobacteroides) cellulosolvens ATCC 35603.</title>
        <authorList>
            <person name="Dassa B."/>
            <person name="Utturkar S.M."/>
            <person name="Klingeman D.M."/>
            <person name="Hurt R.A."/>
            <person name="Keller M."/>
            <person name="Xu J."/>
            <person name="Reddy Y.H.K."/>
            <person name="Borovok I."/>
            <person name="Grinberg I.R."/>
            <person name="Lamed R."/>
            <person name="Zhivin O."/>
            <person name="Bayer E.A."/>
            <person name="Brown S.D."/>
        </authorList>
    </citation>
    <scope>NUCLEOTIDE SEQUENCE [LARGE SCALE GENOMIC DNA]</scope>
    <source>
        <strain evidence="19">DSM 2933</strain>
    </source>
</reference>
<proteinExistence type="inferred from homology"/>
<evidence type="ECO:0000256" key="7">
    <source>
        <dbReference type="ARBA" id="ARBA00022741"/>
    </source>
</evidence>
<keyword evidence="19" id="KW-1185">Reference proteome</keyword>
<dbReference type="EC" id="6.3.2.8" evidence="3 14"/>
<comment type="function">
    <text evidence="14">Cell wall formation.</text>
</comment>
<evidence type="ECO:0000256" key="10">
    <source>
        <dbReference type="ARBA" id="ARBA00022984"/>
    </source>
</evidence>
<dbReference type="GO" id="GO:0071555">
    <property type="term" value="P:cell wall organization"/>
    <property type="evidence" value="ECO:0007669"/>
    <property type="project" value="UniProtKB-KW"/>
</dbReference>
<evidence type="ECO:0000313" key="19">
    <source>
        <dbReference type="Proteomes" id="UP000036923"/>
    </source>
</evidence>
<dbReference type="NCBIfam" id="TIGR01082">
    <property type="entry name" value="murC"/>
    <property type="match status" value="1"/>
</dbReference>
<dbReference type="PANTHER" id="PTHR43445:SF3">
    <property type="entry name" value="UDP-N-ACETYLMURAMATE--L-ALANINE LIGASE"/>
    <property type="match status" value="1"/>
</dbReference>
<dbReference type="SUPFAM" id="SSF51984">
    <property type="entry name" value="MurCD N-terminal domain"/>
    <property type="match status" value="1"/>
</dbReference>
<evidence type="ECO:0000256" key="12">
    <source>
        <dbReference type="ARBA" id="ARBA00023316"/>
    </source>
</evidence>
<dbReference type="Gene3D" id="3.90.190.20">
    <property type="entry name" value="Mur ligase, C-terminal domain"/>
    <property type="match status" value="1"/>
</dbReference>
<evidence type="ECO:0000259" key="16">
    <source>
        <dbReference type="Pfam" id="PF02875"/>
    </source>
</evidence>
<dbReference type="InterPro" id="IPR005758">
    <property type="entry name" value="UDP-N-AcMur_Ala_ligase_MurC"/>
</dbReference>
<accession>A0A0L6JND8</accession>
<sequence>MTEKNLLDPNLVKKIHFVGIGGISMSGLAEILLNQGYEISGSDMKASNITDRLVNMGVKFYQGHSSDNMENPDLVIYTAAVKKDNPELIKAQELGINTIERSVLLGQIMKQYPYSINVSGTHGKTTTTSMVTMIMMEAGLDPTVHIGGQLNAIGGNTKIGGNKYFVAEACEYVESFLQFYPFMGIILNIEADHLDYFKGIDHIKESFIKFARLIPKEGYLIACIDDNNTRDILNKIDCNIITYGLNSEDALWQARNIQFDEDGLGSYTLYKSNEEIAKISLSVTGMHNISNSLAAAAACYTIGCSVDSIKNGLRKFSGTHRRFELKGLSKDIKVIDDYAHHPSEIVATLNAAKNVPHNKLWCVFQPHTYTRTKALLNDFSKSFNDADYVIVSDIYAAREPDNGEINSLILSDKINEVSPKSKYIKGFEDIANYLHEKATSGDLIITMGAGDIYRVGEIFLDMQQNA</sequence>
<dbReference type="InterPro" id="IPR050061">
    <property type="entry name" value="MurCDEF_pg_biosynth"/>
</dbReference>
<dbReference type="EMBL" id="LGTC01000001">
    <property type="protein sequence ID" value="KNY27326.1"/>
    <property type="molecule type" value="Genomic_DNA"/>
</dbReference>
<dbReference type="Pfam" id="PF02875">
    <property type="entry name" value="Mur_ligase_C"/>
    <property type="match status" value="1"/>
</dbReference>
<dbReference type="AlphaFoldDB" id="A0A0L6JND8"/>
<keyword evidence="12 14" id="KW-0961">Cell wall biogenesis/degradation</keyword>
<keyword evidence="8 14" id="KW-0067">ATP-binding</keyword>
<dbReference type="PATRIC" id="fig|398512.5.peg.2705"/>
<comment type="caution">
    <text evidence="18">The sequence shown here is derived from an EMBL/GenBank/DDBJ whole genome shotgun (WGS) entry which is preliminary data.</text>
</comment>
<dbReference type="GO" id="GO:0005524">
    <property type="term" value="F:ATP binding"/>
    <property type="evidence" value="ECO:0007669"/>
    <property type="project" value="UniProtKB-UniRule"/>
</dbReference>
<evidence type="ECO:0000256" key="5">
    <source>
        <dbReference type="ARBA" id="ARBA00022598"/>
    </source>
</evidence>
<keyword evidence="11 14" id="KW-0131">Cell cycle</keyword>
<dbReference type="Gene3D" id="3.40.1190.10">
    <property type="entry name" value="Mur-like, catalytic domain"/>
    <property type="match status" value="1"/>
</dbReference>
<feature type="binding site" evidence="14">
    <location>
        <begin position="120"/>
        <end position="126"/>
    </location>
    <ligand>
        <name>ATP</name>
        <dbReference type="ChEBI" id="CHEBI:30616"/>
    </ligand>
</feature>
<comment type="similarity">
    <text evidence="14">Belongs to the MurCDEF family.</text>
</comment>
<dbReference type="PANTHER" id="PTHR43445">
    <property type="entry name" value="UDP-N-ACETYLMURAMATE--L-ALANINE LIGASE-RELATED"/>
    <property type="match status" value="1"/>
</dbReference>
<evidence type="ECO:0000256" key="11">
    <source>
        <dbReference type="ARBA" id="ARBA00023306"/>
    </source>
</evidence>
<dbReference type="GO" id="GO:0005737">
    <property type="term" value="C:cytoplasm"/>
    <property type="evidence" value="ECO:0007669"/>
    <property type="project" value="UniProtKB-SubCell"/>
</dbReference>
<feature type="domain" description="Mur ligase C-terminal" evidence="16">
    <location>
        <begin position="321"/>
        <end position="450"/>
    </location>
</feature>
<dbReference type="HAMAP" id="MF_00046">
    <property type="entry name" value="MurC"/>
    <property type="match status" value="1"/>
</dbReference>
<evidence type="ECO:0000256" key="2">
    <source>
        <dbReference type="ARBA" id="ARBA00004752"/>
    </source>
</evidence>
<dbReference type="GO" id="GO:0008360">
    <property type="term" value="P:regulation of cell shape"/>
    <property type="evidence" value="ECO:0007669"/>
    <property type="project" value="UniProtKB-KW"/>
</dbReference>
<dbReference type="eggNOG" id="COG0773">
    <property type="taxonomic scope" value="Bacteria"/>
</dbReference>
<keyword evidence="4 14" id="KW-0963">Cytoplasm</keyword>
<dbReference type="Gene3D" id="3.40.50.720">
    <property type="entry name" value="NAD(P)-binding Rossmann-like Domain"/>
    <property type="match status" value="1"/>
</dbReference>
<dbReference type="InterPro" id="IPR036565">
    <property type="entry name" value="Mur-like_cat_sf"/>
</dbReference>
<dbReference type="InterPro" id="IPR004101">
    <property type="entry name" value="Mur_ligase_C"/>
</dbReference>
<dbReference type="GO" id="GO:0051301">
    <property type="term" value="P:cell division"/>
    <property type="evidence" value="ECO:0007669"/>
    <property type="project" value="UniProtKB-KW"/>
</dbReference>
<protein>
    <recommendedName>
        <fullName evidence="3 14">UDP-N-acetylmuramate--L-alanine ligase</fullName>
        <ecNumber evidence="3 14">6.3.2.8</ecNumber>
    </recommendedName>
    <alternativeName>
        <fullName evidence="14">UDP-N-acetylmuramoyl-L-alanine synthetase</fullName>
    </alternativeName>
</protein>
<evidence type="ECO:0000313" key="18">
    <source>
        <dbReference type="EMBL" id="KNY27326.1"/>
    </source>
</evidence>
<dbReference type="SUPFAM" id="SSF53244">
    <property type="entry name" value="MurD-like peptide ligases, peptide-binding domain"/>
    <property type="match status" value="1"/>
</dbReference>
<dbReference type="InterPro" id="IPR013221">
    <property type="entry name" value="Mur_ligase_cen"/>
</dbReference>
<dbReference type="Proteomes" id="UP000036923">
    <property type="component" value="Unassembled WGS sequence"/>
</dbReference>
<dbReference type="OrthoDB" id="9804126at2"/>
<feature type="domain" description="Mur ligase central" evidence="17">
    <location>
        <begin position="118"/>
        <end position="299"/>
    </location>
</feature>
<evidence type="ECO:0000256" key="14">
    <source>
        <dbReference type="HAMAP-Rule" id="MF_00046"/>
    </source>
</evidence>
<feature type="domain" description="Mur ligase N-terminal catalytic" evidence="15">
    <location>
        <begin position="14"/>
        <end position="112"/>
    </location>
</feature>
<dbReference type="Pfam" id="PF01225">
    <property type="entry name" value="Mur_ligase"/>
    <property type="match status" value="1"/>
</dbReference>
<evidence type="ECO:0000256" key="8">
    <source>
        <dbReference type="ARBA" id="ARBA00022840"/>
    </source>
</evidence>
<comment type="pathway">
    <text evidence="2 14">Cell wall biogenesis; peptidoglycan biosynthesis.</text>
</comment>
<keyword evidence="6 14" id="KW-0132">Cell division</keyword>
<keyword evidence="9 14" id="KW-0133">Cell shape</keyword>
<comment type="subcellular location">
    <subcellularLocation>
        <location evidence="1 14">Cytoplasm</location>
    </subcellularLocation>
</comment>
<evidence type="ECO:0000256" key="9">
    <source>
        <dbReference type="ARBA" id="ARBA00022960"/>
    </source>
</evidence>
<dbReference type="RefSeq" id="WP_036942671.1">
    <property type="nucleotide sequence ID" value="NZ_JQKC01000019.1"/>
</dbReference>
<dbReference type="InterPro" id="IPR036615">
    <property type="entry name" value="Mur_ligase_C_dom_sf"/>
</dbReference>
<organism evidence="18 19">
    <name type="scientific">Pseudobacteroides cellulosolvens ATCC 35603 = DSM 2933</name>
    <dbReference type="NCBI Taxonomy" id="398512"/>
    <lineage>
        <taxon>Bacteria</taxon>
        <taxon>Bacillati</taxon>
        <taxon>Bacillota</taxon>
        <taxon>Clostridia</taxon>
        <taxon>Eubacteriales</taxon>
        <taxon>Oscillospiraceae</taxon>
        <taxon>Pseudobacteroides</taxon>
    </lineage>
</organism>
<dbReference type="GO" id="GO:0008763">
    <property type="term" value="F:UDP-N-acetylmuramate-L-alanine ligase activity"/>
    <property type="evidence" value="ECO:0007669"/>
    <property type="project" value="UniProtKB-UniRule"/>
</dbReference>
<keyword evidence="7 14" id="KW-0547">Nucleotide-binding</keyword>
<evidence type="ECO:0000256" key="1">
    <source>
        <dbReference type="ARBA" id="ARBA00004496"/>
    </source>
</evidence>
<dbReference type="GO" id="GO:0009252">
    <property type="term" value="P:peptidoglycan biosynthetic process"/>
    <property type="evidence" value="ECO:0007669"/>
    <property type="project" value="UniProtKB-UniRule"/>
</dbReference>
<evidence type="ECO:0000259" key="17">
    <source>
        <dbReference type="Pfam" id="PF08245"/>
    </source>
</evidence>
<evidence type="ECO:0000256" key="4">
    <source>
        <dbReference type="ARBA" id="ARBA00022490"/>
    </source>
</evidence>
<evidence type="ECO:0000259" key="15">
    <source>
        <dbReference type="Pfam" id="PF01225"/>
    </source>
</evidence>
<dbReference type="InterPro" id="IPR000713">
    <property type="entry name" value="Mur_ligase_N"/>
</dbReference>
<evidence type="ECO:0000256" key="6">
    <source>
        <dbReference type="ARBA" id="ARBA00022618"/>
    </source>
</evidence>
<evidence type="ECO:0000256" key="3">
    <source>
        <dbReference type="ARBA" id="ARBA00012211"/>
    </source>
</evidence>